<dbReference type="GO" id="GO:0006402">
    <property type="term" value="P:mRNA catabolic process"/>
    <property type="evidence" value="ECO:0007669"/>
    <property type="project" value="TreeGrafter"/>
</dbReference>
<dbReference type="eggNOG" id="COG0557">
    <property type="taxonomic scope" value="Bacteria"/>
</dbReference>
<dbReference type="GO" id="GO:0008859">
    <property type="term" value="F:exoribonuclease II activity"/>
    <property type="evidence" value="ECO:0007669"/>
    <property type="project" value="UniProtKB-UniRule"/>
</dbReference>
<dbReference type="PANTHER" id="PTHR23355:SF9">
    <property type="entry name" value="DIS3-LIKE EXONUCLEASE 2"/>
    <property type="match status" value="1"/>
</dbReference>
<evidence type="ECO:0000259" key="9">
    <source>
        <dbReference type="PROSITE" id="PS50126"/>
    </source>
</evidence>
<dbReference type="GO" id="GO:0005829">
    <property type="term" value="C:cytosol"/>
    <property type="evidence" value="ECO:0007669"/>
    <property type="project" value="UniProtKB-ARBA"/>
</dbReference>
<dbReference type="InterPro" id="IPR022966">
    <property type="entry name" value="RNase_II/R_CS"/>
</dbReference>
<keyword evidence="11" id="KW-1185">Reference proteome</keyword>
<keyword evidence="5 8" id="KW-0378">Hydrolase</keyword>
<dbReference type="SUPFAM" id="SSF50249">
    <property type="entry name" value="Nucleic acid-binding proteins"/>
    <property type="match status" value="4"/>
</dbReference>
<dbReference type="Pfam" id="PF00773">
    <property type="entry name" value="RNB"/>
    <property type="match status" value="1"/>
</dbReference>
<dbReference type="NCBIfam" id="TIGR02063">
    <property type="entry name" value="RNase_R"/>
    <property type="match status" value="1"/>
</dbReference>
<dbReference type="Proteomes" id="UP000009011">
    <property type="component" value="Chromosome"/>
</dbReference>
<dbReference type="InterPro" id="IPR003029">
    <property type="entry name" value="S1_domain"/>
</dbReference>
<evidence type="ECO:0000256" key="6">
    <source>
        <dbReference type="ARBA" id="ARBA00022839"/>
    </source>
</evidence>
<organism evidence="10 11">
    <name type="scientific">Melioribacter roseus (strain DSM 23840 / JCM 17771 / VKM B-2668 / P3M-2)</name>
    <dbReference type="NCBI Taxonomy" id="1191523"/>
    <lineage>
        <taxon>Bacteria</taxon>
        <taxon>Pseudomonadati</taxon>
        <taxon>Ignavibacteriota</taxon>
        <taxon>Ignavibacteria</taxon>
        <taxon>Ignavibacteriales</taxon>
        <taxon>Melioribacteraceae</taxon>
        <taxon>Melioribacter</taxon>
    </lineage>
</organism>
<dbReference type="SMART" id="SM00955">
    <property type="entry name" value="RNB"/>
    <property type="match status" value="1"/>
</dbReference>
<dbReference type="RefSeq" id="WP_014856538.1">
    <property type="nucleotide sequence ID" value="NC_018178.1"/>
</dbReference>
<comment type="subcellular location">
    <subcellularLocation>
        <location evidence="2 8">Cytoplasm</location>
    </subcellularLocation>
</comment>
<dbReference type="CDD" id="cd04471">
    <property type="entry name" value="S1_RNase_R"/>
    <property type="match status" value="1"/>
</dbReference>
<dbReference type="InterPro" id="IPR040476">
    <property type="entry name" value="CSD2"/>
</dbReference>
<name>I7A5D9_MELRP</name>
<proteinExistence type="inferred from homology"/>
<keyword evidence="4 8" id="KW-0540">Nuclease</keyword>
<keyword evidence="7 8" id="KW-0694">RNA-binding</keyword>
<evidence type="ECO:0000256" key="3">
    <source>
        <dbReference type="ARBA" id="ARBA00022490"/>
    </source>
</evidence>
<dbReference type="EMBL" id="CP003557">
    <property type="protein sequence ID" value="AFN75106.1"/>
    <property type="molecule type" value="Genomic_DNA"/>
</dbReference>
<evidence type="ECO:0000256" key="5">
    <source>
        <dbReference type="ARBA" id="ARBA00022801"/>
    </source>
</evidence>
<dbReference type="Pfam" id="PF00575">
    <property type="entry name" value="S1"/>
    <property type="match status" value="1"/>
</dbReference>
<dbReference type="OrthoDB" id="9764149at2"/>
<dbReference type="InterPro" id="IPR011805">
    <property type="entry name" value="RNase_R"/>
</dbReference>
<dbReference type="InterPro" id="IPR013223">
    <property type="entry name" value="RNase_B_OB_dom"/>
</dbReference>
<dbReference type="EC" id="3.1.13.1" evidence="8"/>
<accession>I7A5D9</accession>
<keyword evidence="3 8" id="KW-0963">Cytoplasm</keyword>
<dbReference type="HAMAP" id="MF_01895">
    <property type="entry name" value="RNase_R"/>
    <property type="match status" value="1"/>
</dbReference>
<dbReference type="SMART" id="SM00316">
    <property type="entry name" value="S1"/>
    <property type="match status" value="1"/>
</dbReference>
<comment type="similarity">
    <text evidence="8">Belongs to the RNR ribonuclease family. RNase R subfamily.</text>
</comment>
<dbReference type="GO" id="GO:0003723">
    <property type="term" value="F:RNA binding"/>
    <property type="evidence" value="ECO:0007669"/>
    <property type="project" value="UniProtKB-UniRule"/>
</dbReference>
<dbReference type="HOGENOM" id="CLU_002333_4_1_10"/>
<keyword evidence="6 8" id="KW-0269">Exonuclease</keyword>
<evidence type="ECO:0000313" key="10">
    <source>
        <dbReference type="EMBL" id="AFN75106.1"/>
    </source>
</evidence>
<dbReference type="InterPro" id="IPR001900">
    <property type="entry name" value="RNase_II/R"/>
</dbReference>
<evidence type="ECO:0000256" key="4">
    <source>
        <dbReference type="ARBA" id="ARBA00022722"/>
    </source>
</evidence>
<dbReference type="PROSITE" id="PS50126">
    <property type="entry name" value="S1"/>
    <property type="match status" value="1"/>
</dbReference>
<evidence type="ECO:0000313" key="11">
    <source>
        <dbReference type="Proteomes" id="UP000009011"/>
    </source>
</evidence>
<dbReference type="InterPro" id="IPR011129">
    <property type="entry name" value="CSD"/>
</dbReference>
<dbReference type="Pfam" id="PF17876">
    <property type="entry name" value="CSD2"/>
    <property type="match status" value="1"/>
</dbReference>
<dbReference type="NCBIfam" id="TIGR00358">
    <property type="entry name" value="3_prime_RNase"/>
    <property type="match status" value="1"/>
</dbReference>
<dbReference type="AlphaFoldDB" id="I7A5D9"/>
<dbReference type="Pfam" id="PF08206">
    <property type="entry name" value="OB_RNB"/>
    <property type="match status" value="1"/>
</dbReference>
<dbReference type="KEGG" id="mro:MROS_1873"/>
<reference evidence="10 11" key="1">
    <citation type="journal article" date="2013" name="PLoS ONE">
        <title>Genomic analysis of Melioribacter roseus, facultatively anaerobic organotrophic bacterium representing a novel deep lineage within Bacteriodetes/Chlorobi group.</title>
        <authorList>
            <person name="Kadnikov V.V."/>
            <person name="Mardanov A.V."/>
            <person name="Podosokorskaya O.A."/>
            <person name="Gavrilov S.N."/>
            <person name="Kublanov I.V."/>
            <person name="Beletsky A.V."/>
            <person name="Bonch-Osmolovskaya E.A."/>
            <person name="Ravin N.V."/>
        </authorList>
    </citation>
    <scope>NUCLEOTIDE SEQUENCE [LARGE SCALE GENOMIC DNA]</scope>
    <source>
        <strain evidence="11">JCM 17771 / P3M-2</strain>
    </source>
</reference>
<feature type="domain" description="S1 motif" evidence="9">
    <location>
        <begin position="617"/>
        <end position="698"/>
    </location>
</feature>
<dbReference type="PROSITE" id="PS01175">
    <property type="entry name" value="RIBONUCLEASE_II"/>
    <property type="match status" value="1"/>
</dbReference>
<dbReference type="InterPro" id="IPR012340">
    <property type="entry name" value="NA-bd_OB-fold"/>
</dbReference>
<evidence type="ECO:0000256" key="7">
    <source>
        <dbReference type="ARBA" id="ARBA00022884"/>
    </source>
</evidence>
<sequence>MKNKIKAFFKKHPGLKIKAKDLAKKLNISSEHEYAELKHILFKLTEEGYLTKLGKRYLLNSSEPQNLVGTLQIVDSGAYGFVILKNIKRNDVFVAGKNLNTAMNGDLVEVKLLEKQRGKNIEGIITKVIERKRNQIVGVLKKSDSFFFVEPDDPTIHRDVYIPQAKLKGAKIGDKVVVGNIVWKSHNLNPEGQVIEVLGKAGLYDTEIASIARELGLKYKFPKKVIKEANSITDTIPEEEIARRVDFRNKNVFTIDPDDAKDFDDALSVEELPNGNYEVGIHIADVSHYIHDDSFLFDEALERGNSVYIVGKVIPMLPERLSNIICSLNPGADRLTYSVIVEMTPNAKIESYEIVKTVINSKRRFTYDEAQEILDTGKGDFKDELLLLNKLAKKLKQKRIRKGSINFFKPEVVFKLDENGKPVDILIKEIKESNNLVEEFMLLANQIVARHVKPSRHKKSDEYPFIYRVHDVPDPDKINEFARFVKSLGYSFDPNAANKPMEFQKLLDAAKGSEEEAVINEVAIRSMAKAVYSTNNIGHYGLGFKYYTHFTSPIRRFADLMVHKLIYDFLKNKKTKFHIDELEEICEHISAKERDALSAERLSVKLKQIEYLKGKLGEEFEGVVSGITNFGIFVELKDTLAEGLIKLRDMEDDYYIFDEKNYLLIGKRTGRSIRLGDKIKVQLIRLDEEKREIDFILID</sequence>
<comment type="function">
    <text evidence="8">3'-5' exoribonuclease that releases 5'-nucleoside monophosphates and is involved in maturation of structured RNAs.</text>
</comment>
<dbReference type="SMART" id="SM00357">
    <property type="entry name" value="CSP"/>
    <property type="match status" value="2"/>
</dbReference>
<dbReference type="PANTHER" id="PTHR23355">
    <property type="entry name" value="RIBONUCLEASE"/>
    <property type="match status" value="1"/>
</dbReference>
<dbReference type="InterPro" id="IPR004476">
    <property type="entry name" value="RNase_II/RNase_R"/>
</dbReference>
<evidence type="ECO:0000256" key="2">
    <source>
        <dbReference type="ARBA" id="ARBA00004496"/>
    </source>
</evidence>
<evidence type="ECO:0000256" key="1">
    <source>
        <dbReference type="ARBA" id="ARBA00001849"/>
    </source>
</evidence>
<dbReference type="Gene3D" id="2.40.50.140">
    <property type="entry name" value="Nucleic acid-binding proteins"/>
    <property type="match status" value="3"/>
</dbReference>
<gene>
    <name evidence="8" type="primary">rnr</name>
    <name evidence="10" type="ordered locus">MROS_1873</name>
</gene>
<dbReference type="PATRIC" id="fig|1191523.3.peg.1984"/>
<dbReference type="STRING" id="1191523.MROS_1873"/>
<evidence type="ECO:0000256" key="8">
    <source>
        <dbReference type="HAMAP-Rule" id="MF_01895"/>
    </source>
</evidence>
<dbReference type="InterPro" id="IPR050180">
    <property type="entry name" value="RNR_Ribonuclease"/>
</dbReference>
<comment type="catalytic activity">
    <reaction evidence="1 8">
        <text>Exonucleolytic cleavage in the 3'- to 5'-direction to yield nucleoside 5'-phosphates.</text>
        <dbReference type="EC" id="3.1.13.1"/>
    </reaction>
</comment>
<protein>
    <recommendedName>
        <fullName evidence="8">Ribonuclease R</fullName>
        <shortName evidence="8">RNase R</shortName>
        <ecNumber evidence="8">3.1.13.1</ecNumber>
    </recommendedName>
</protein>